<evidence type="ECO:0000313" key="1">
    <source>
        <dbReference type="EMBL" id="MBB5183449.1"/>
    </source>
</evidence>
<protein>
    <submittedName>
        <fullName evidence="1">Uncharacterized protein</fullName>
    </submittedName>
</protein>
<gene>
    <name evidence="1" type="ORF">HNQ47_001471</name>
</gene>
<dbReference type="EMBL" id="JACHHK010000005">
    <property type="protein sequence ID" value="MBB5183449.1"/>
    <property type="molecule type" value="Genomic_DNA"/>
</dbReference>
<dbReference type="AlphaFoldDB" id="A0A7W8CYR2"/>
<dbReference type="RefSeq" id="WP_183328740.1">
    <property type="nucleotide sequence ID" value="NZ_JACHHK010000005.1"/>
</dbReference>
<evidence type="ECO:0000313" key="2">
    <source>
        <dbReference type="Proteomes" id="UP000539953"/>
    </source>
</evidence>
<accession>A0A7W8CYR2</accession>
<name>A0A7W8CYR2_9FIRM</name>
<keyword evidence="2" id="KW-1185">Reference proteome</keyword>
<organism evidence="1 2">
    <name type="scientific">Catenisphaera adipataccumulans</name>
    <dbReference type="NCBI Taxonomy" id="700500"/>
    <lineage>
        <taxon>Bacteria</taxon>
        <taxon>Bacillati</taxon>
        <taxon>Bacillota</taxon>
        <taxon>Erysipelotrichia</taxon>
        <taxon>Erysipelotrichales</taxon>
        <taxon>Erysipelotrichaceae</taxon>
        <taxon>Catenisphaera</taxon>
    </lineage>
</organism>
<sequence>MKFSDIDFNALSEMMNNMSDEEKESLNQMADSMMQDYQNKQNAETEPEEETDFYDFLQIDETEYADLPGNILDEIEAAVDFETFYEETTDLDFSASVLFYAKAVLNLLRTYQYDALAISAPVQTTTLLTYLNALTDEKIHALADAGTAAPQDLAAEVNLLRQLYILLNRAEHDSVSYEELQAIKEELFAKKGLLNLVNVIQKE</sequence>
<dbReference type="Proteomes" id="UP000539953">
    <property type="component" value="Unassembled WGS sequence"/>
</dbReference>
<reference evidence="1 2" key="1">
    <citation type="submission" date="2020-08" db="EMBL/GenBank/DDBJ databases">
        <title>Genomic Encyclopedia of Type Strains, Phase IV (KMG-IV): sequencing the most valuable type-strain genomes for metagenomic binning, comparative biology and taxonomic classification.</title>
        <authorList>
            <person name="Goeker M."/>
        </authorList>
    </citation>
    <scope>NUCLEOTIDE SEQUENCE [LARGE SCALE GENOMIC DNA]</scope>
    <source>
        <strain evidence="1 2">DSM 25799</strain>
    </source>
</reference>
<comment type="caution">
    <text evidence="1">The sequence shown here is derived from an EMBL/GenBank/DDBJ whole genome shotgun (WGS) entry which is preliminary data.</text>
</comment>
<proteinExistence type="predicted"/>